<keyword evidence="3" id="KW-0804">Transcription</keyword>
<dbReference type="Proteomes" id="UP000196655">
    <property type="component" value="Unassembled WGS sequence"/>
</dbReference>
<dbReference type="PANTHER" id="PTHR46797:SF23">
    <property type="entry name" value="HTH-TYPE TRANSCRIPTIONAL REGULATOR SUTR"/>
    <property type="match status" value="1"/>
</dbReference>
<dbReference type="SMART" id="SM00530">
    <property type="entry name" value="HTH_XRE"/>
    <property type="match status" value="1"/>
</dbReference>
<protein>
    <submittedName>
        <fullName evidence="5">Transcriptional regulator</fullName>
    </submittedName>
</protein>
<dbReference type="InterPro" id="IPR050807">
    <property type="entry name" value="TransReg_Diox_bact_type"/>
</dbReference>
<dbReference type="CDD" id="cd00093">
    <property type="entry name" value="HTH_XRE"/>
    <property type="match status" value="1"/>
</dbReference>
<dbReference type="Gene3D" id="1.10.260.40">
    <property type="entry name" value="lambda repressor-like DNA-binding domains"/>
    <property type="match status" value="1"/>
</dbReference>
<proteinExistence type="predicted"/>
<dbReference type="InterPro" id="IPR010982">
    <property type="entry name" value="Lambda_DNA-bd_dom_sf"/>
</dbReference>
<dbReference type="AlphaFoldDB" id="A0A211ZHB3"/>
<dbReference type="PROSITE" id="PS50943">
    <property type="entry name" value="HTH_CROC1"/>
    <property type="match status" value="1"/>
</dbReference>
<keyword evidence="1" id="KW-0805">Transcription regulation</keyword>
<reference evidence="6" key="1">
    <citation type="submission" date="2017-05" db="EMBL/GenBank/DDBJ databases">
        <authorList>
            <person name="Macchi M."/>
            <person name="Festa S."/>
            <person name="Coppotelli B.M."/>
            <person name="Morelli I.S."/>
        </authorList>
    </citation>
    <scope>NUCLEOTIDE SEQUENCE [LARGE SCALE GENOMIC DNA]</scope>
    <source>
        <strain evidence="6">I</strain>
    </source>
</reference>
<keyword evidence="2" id="KW-0238">DNA-binding</keyword>
<dbReference type="GO" id="GO:0005829">
    <property type="term" value="C:cytosol"/>
    <property type="evidence" value="ECO:0007669"/>
    <property type="project" value="TreeGrafter"/>
</dbReference>
<evidence type="ECO:0000313" key="6">
    <source>
        <dbReference type="Proteomes" id="UP000196655"/>
    </source>
</evidence>
<dbReference type="InterPro" id="IPR001387">
    <property type="entry name" value="Cro/C1-type_HTH"/>
</dbReference>
<evidence type="ECO:0000259" key="4">
    <source>
        <dbReference type="PROSITE" id="PS50943"/>
    </source>
</evidence>
<evidence type="ECO:0000313" key="5">
    <source>
        <dbReference type="EMBL" id="OWJ64633.1"/>
    </source>
</evidence>
<dbReference type="GO" id="GO:0003677">
    <property type="term" value="F:DNA binding"/>
    <property type="evidence" value="ECO:0007669"/>
    <property type="project" value="UniProtKB-KW"/>
</dbReference>
<evidence type="ECO:0000256" key="3">
    <source>
        <dbReference type="ARBA" id="ARBA00023163"/>
    </source>
</evidence>
<dbReference type="PANTHER" id="PTHR46797">
    <property type="entry name" value="HTH-TYPE TRANSCRIPTIONAL REGULATOR"/>
    <property type="match status" value="1"/>
</dbReference>
<comment type="caution">
    <text evidence="5">The sequence shown here is derived from an EMBL/GenBank/DDBJ whole genome shotgun (WGS) entry which is preliminary data.</text>
</comment>
<name>A0A211ZHB3_9PROT</name>
<feature type="domain" description="HTH cro/C1-type" evidence="4">
    <location>
        <begin position="11"/>
        <end position="66"/>
    </location>
</feature>
<keyword evidence="6" id="KW-1185">Reference proteome</keyword>
<dbReference type="EMBL" id="NHON01000053">
    <property type="protein sequence ID" value="OWJ64633.1"/>
    <property type="molecule type" value="Genomic_DNA"/>
</dbReference>
<evidence type="ECO:0000256" key="1">
    <source>
        <dbReference type="ARBA" id="ARBA00023015"/>
    </source>
</evidence>
<evidence type="ECO:0000256" key="2">
    <source>
        <dbReference type="ARBA" id="ARBA00023125"/>
    </source>
</evidence>
<sequence length="74" mass="8436">MDMRKLVARNLKKFRIDAGLSQEELAEQSGVDRTYVSGIERGLRNPTIVMLWQIASVLKIEPWQLIHPDSAADE</sequence>
<dbReference type="GO" id="GO:0003700">
    <property type="term" value="F:DNA-binding transcription factor activity"/>
    <property type="evidence" value="ECO:0007669"/>
    <property type="project" value="TreeGrafter"/>
</dbReference>
<dbReference type="OrthoDB" id="2986852at2"/>
<organism evidence="5 6">
    <name type="scientific">Inquilinus limosus</name>
    <dbReference type="NCBI Taxonomy" id="171674"/>
    <lineage>
        <taxon>Bacteria</taxon>
        <taxon>Pseudomonadati</taxon>
        <taxon>Pseudomonadota</taxon>
        <taxon>Alphaproteobacteria</taxon>
        <taxon>Rhodospirillales</taxon>
        <taxon>Rhodospirillaceae</taxon>
        <taxon>Inquilinus</taxon>
    </lineage>
</organism>
<gene>
    <name evidence="5" type="ORF">BWR60_23730</name>
</gene>
<dbReference type="SUPFAM" id="SSF47413">
    <property type="entry name" value="lambda repressor-like DNA-binding domains"/>
    <property type="match status" value="1"/>
</dbReference>
<dbReference type="Pfam" id="PF01381">
    <property type="entry name" value="HTH_3"/>
    <property type="match status" value="1"/>
</dbReference>
<accession>A0A211ZHB3</accession>